<feature type="transmembrane region" description="Helical" evidence="9">
    <location>
        <begin position="76"/>
        <end position="93"/>
    </location>
</feature>
<sequence>MNTQFEHNGVKGAGPLAGWSKGGRGRHLAVFVFFLPVLSGVLLALSFPKPDLYPLAWVGLAPLLISIRYPMTSARTAGFIMGLTFFFGTQYWIYHSINHFGGVPFVISILVVIVLCAYEALYTSLFATLVQFTHPWSVKKTRLPLNLATATLWVGGEYLRGILLTGFPWSLLGYTQYKVLPLIQIADITAVYGLSFLIAYANALIADIIVTALKINDDSTVNSKRNLAMETVMFAVIMGCVLWYGTIRLKDVRGGDPVTISVIQGNLRQDMKWDERFRDYCFNRYETLSAQVKKDNPQLIVWPESVLPFLFMSEEEYTNRLLEFQKTLNAHLLFGADLVRGYKNNKTLTLSNSAVLLSPTGKTLYTYDKIKLVPFGEYIPLKDILGFIDKIVVSIGEFVKGDRRNVARTPFGEFATLICYEIIFPDLVREFYRYGGDFIITITNDAWFGQTSGPYQHFAMAVLRAVENRKPLIRAANTGISGFVDSSGRVASKTELFETVVLTGTIKKNNTVTFYTTYGNVFVTLCNILNLLIVIKITKQLQWRTKNDRSTGTKGEDKTTAGKGRRSQRLSLK</sequence>
<keyword evidence="4 9" id="KW-0808">Transferase</keyword>
<evidence type="ECO:0000259" key="11">
    <source>
        <dbReference type="PROSITE" id="PS50263"/>
    </source>
</evidence>
<comment type="function">
    <text evidence="9">Catalyzes the phospholipid dependent N-acylation of the N-terminal cysteine of apolipoprotein, the last step in lipoprotein maturation.</text>
</comment>
<evidence type="ECO:0000256" key="3">
    <source>
        <dbReference type="ARBA" id="ARBA00022475"/>
    </source>
</evidence>
<dbReference type="Pfam" id="PF00795">
    <property type="entry name" value="CN_hydrolase"/>
    <property type="match status" value="1"/>
</dbReference>
<keyword evidence="12" id="KW-0449">Lipoprotein</keyword>
<comment type="pathway">
    <text evidence="9">Protein modification; lipoprotein biosynthesis (N-acyl transfer).</text>
</comment>
<comment type="catalytic activity">
    <reaction evidence="9">
        <text>N-terminal S-1,2-diacyl-sn-glyceryl-L-cysteinyl-[lipoprotein] + a glycerophospholipid = N-acyl-S-1,2-diacyl-sn-glyceryl-L-cysteinyl-[lipoprotein] + a 2-acyl-sn-glycero-3-phospholipid + H(+)</text>
        <dbReference type="Rhea" id="RHEA:48228"/>
        <dbReference type="Rhea" id="RHEA-COMP:14681"/>
        <dbReference type="Rhea" id="RHEA-COMP:14684"/>
        <dbReference type="ChEBI" id="CHEBI:15378"/>
        <dbReference type="ChEBI" id="CHEBI:136912"/>
        <dbReference type="ChEBI" id="CHEBI:140656"/>
        <dbReference type="ChEBI" id="CHEBI:140657"/>
        <dbReference type="ChEBI" id="CHEBI:140660"/>
        <dbReference type="EC" id="2.3.1.269"/>
    </reaction>
</comment>
<feature type="transmembrane region" description="Helical" evidence="9">
    <location>
        <begin position="52"/>
        <end position="69"/>
    </location>
</feature>
<feature type="transmembrane region" description="Helical" evidence="9">
    <location>
        <begin position="150"/>
        <end position="171"/>
    </location>
</feature>
<evidence type="ECO:0000256" key="4">
    <source>
        <dbReference type="ARBA" id="ARBA00022679"/>
    </source>
</evidence>
<feature type="transmembrane region" description="Helical" evidence="9">
    <location>
        <begin position="515"/>
        <end position="535"/>
    </location>
</feature>
<reference evidence="12 13" key="1">
    <citation type="submission" date="2015-02" db="EMBL/GenBank/DDBJ databases">
        <title>Single-cell genomics of uncultivated deep-branching MTB reveals a conserved set of magnetosome genes.</title>
        <authorList>
            <person name="Kolinko S."/>
            <person name="Richter M."/>
            <person name="Glockner F.O."/>
            <person name="Brachmann A."/>
            <person name="Schuler D."/>
        </authorList>
    </citation>
    <scope>NUCLEOTIDE SEQUENCE [LARGE SCALE GENOMIC DNA]</scope>
    <source>
        <strain evidence="12">TM-1</strain>
    </source>
</reference>
<evidence type="ECO:0000256" key="5">
    <source>
        <dbReference type="ARBA" id="ARBA00022692"/>
    </source>
</evidence>
<comment type="caution">
    <text evidence="12">The sequence shown here is derived from an EMBL/GenBank/DDBJ whole genome shotgun (WGS) entry which is preliminary data.</text>
</comment>
<feature type="compositionally biased region" description="Basic and acidic residues" evidence="10">
    <location>
        <begin position="546"/>
        <end position="560"/>
    </location>
</feature>
<dbReference type="CDD" id="cd07571">
    <property type="entry name" value="ALP_N-acyl_transferase"/>
    <property type="match status" value="1"/>
</dbReference>
<dbReference type="AlphaFoldDB" id="A0A0F3GYL4"/>
<keyword evidence="3 9" id="KW-1003">Cell membrane</keyword>
<dbReference type="Proteomes" id="UP000033423">
    <property type="component" value="Unassembled WGS sequence"/>
</dbReference>
<dbReference type="EC" id="2.3.1.269" evidence="9"/>
<keyword evidence="6 9" id="KW-1133">Transmembrane helix</keyword>
<dbReference type="PATRIC" id="fig|29290.4.peg.1108"/>
<feature type="transmembrane region" description="Helical" evidence="9">
    <location>
        <begin position="191"/>
        <end position="215"/>
    </location>
</feature>
<protein>
    <recommendedName>
        <fullName evidence="9">Apolipoprotein N-acyltransferase</fullName>
        <shortName evidence="9">ALP N-acyltransferase</shortName>
        <ecNumber evidence="9">2.3.1.269</ecNumber>
    </recommendedName>
</protein>
<feature type="domain" description="CN hydrolase" evidence="11">
    <location>
        <begin position="263"/>
        <end position="508"/>
    </location>
</feature>
<gene>
    <name evidence="9" type="primary">lnt</name>
    <name evidence="12" type="ORF">MBAV_000841</name>
</gene>
<dbReference type="PROSITE" id="PS50263">
    <property type="entry name" value="CN_HYDROLASE"/>
    <property type="match status" value="1"/>
</dbReference>
<feature type="compositionally biased region" description="Basic residues" evidence="10">
    <location>
        <begin position="563"/>
        <end position="573"/>
    </location>
</feature>
<keyword evidence="13" id="KW-1185">Reference proteome</keyword>
<dbReference type="UniPathway" id="UPA00666"/>
<evidence type="ECO:0000256" key="8">
    <source>
        <dbReference type="ARBA" id="ARBA00023315"/>
    </source>
</evidence>
<dbReference type="InterPro" id="IPR004563">
    <property type="entry name" value="Apolipo_AcylTrfase"/>
</dbReference>
<comment type="subcellular location">
    <subcellularLocation>
        <location evidence="1 9">Cell membrane</location>
        <topology evidence="1 9">Multi-pass membrane protein</topology>
    </subcellularLocation>
</comment>
<dbReference type="PANTHER" id="PTHR38686">
    <property type="entry name" value="APOLIPOPROTEIN N-ACYLTRANSFERASE"/>
    <property type="match status" value="1"/>
</dbReference>
<evidence type="ECO:0000313" key="13">
    <source>
        <dbReference type="Proteomes" id="UP000033423"/>
    </source>
</evidence>
<proteinExistence type="inferred from homology"/>
<feature type="transmembrane region" description="Helical" evidence="9">
    <location>
        <begin position="28"/>
        <end position="46"/>
    </location>
</feature>
<evidence type="ECO:0000313" key="12">
    <source>
        <dbReference type="EMBL" id="KJU86970.1"/>
    </source>
</evidence>
<keyword evidence="8 9" id="KW-0012">Acyltransferase</keyword>
<dbReference type="Gene3D" id="3.60.110.10">
    <property type="entry name" value="Carbon-nitrogen hydrolase"/>
    <property type="match status" value="1"/>
</dbReference>
<dbReference type="Pfam" id="PF20154">
    <property type="entry name" value="LNT_N"/>
    <property type="match status" value="1"/>
</dbReference>
<keyword evidence="5 9" id="KW-0812">Transmembrane</keyword>
<dbReference type="NCBIfam" id="TIGR00546">
    <property type="entry name" value="lnt"/>
    <property type="match status" value="1"/>
</dbReference>
<evidence type="ECO:0000256" key="2">
    <source>
        <dbReference type="ARBA" id="ARBA00010065"/>
    </source>
</evidence>
<dbReference type="SUPFAM" id="SSF56317">
    <property type="entry name" value="Carbon-nitrogen hydrolase"/>
    <property type="match status" value="1"/>
</dbReference>
<name>A0A0F3GYL4_9BACT</name>
<dbReference type="InterPro" id="IPR036526">
    <property type="entry name" value="C-N_Hydrolase_sf"/>
</dbReference>
<feature type="transmembrane region" description="Helical" evidence="9">
    <location>
        <begin position="105"/>
        <end position="130"/>
    </location>
</feature>
<organism evidence="12 13">
    <name type="scientific">Candidatus Magnetobacterium bavaricum</name>
    <dbReference type="NCBI Taxonomy" id="29290"/>
    <lineage>
        <taxon>Bacteria</taxon>
        <taxon>Pseudomonadati</taxon>
        <taxon>Nitrospirota</taxon>
        <taxon>Thermodesulfovibrionia</taxon>
        <taxon>Thermodesulfovibrionales</taxon>
        <taxon>Candidatus Magnetobacteriaceae</taxon>
        <taxon>Candidatus Magnetobacterium</taxon>
    </lineage>
</organism>
<dbReference type="InterPro" id="IPR003010">
    <property type="entry name" value="C-N_Hydrolase"/>
</dbReference>
<dbReference type="GO" id="GO:0016410">
    <property type="term" value="F:N-acyltransferase activity"/>
    <property type="evidence" value="ECO:0007669"/>
    <property type="project" value="UniProtKB-UniRule"/>
</dbReference>
<dbReference type="GO" id="GO:0005886">
    <property type="term" value="C:plasma membrane"/>
    <property type="evidence" value="ECO:0007669"/>
    <property type="project" value="UniProtKB-SubCell"/>
</dbReference>
<accession>A0A0F3GYL4</accession>
<dbReference type="GO" id="GO:0042158">
    <property type="term" value="P:lipoprotein biosynthetic process"/>
    <property type="evidence" value="ECO:0007669"/>
    <property type="project" value="UniProtKB-UniRule"/>
</dbReference>
<evidence type="ECO:0000256" key="9">
    <source>
        <dbReference type="HAMAP-Rule" id="MF_01148"/>
    </source>
</evidence>
<comment type="similarity">
    <text evidence="2 9">Belongs to the CN hydrolase family. Apolipoprotein N-acyltransferase subfamily.</text>
</comment>
<keyword evidence="7 9" id="KW-0472">Membrane</keyword>
<evidence type="ECO:0000256" key="6">
    <source>
        <dbReference type="ARBA" id="ARBA00022989"/>
    </source>
</evidence>
<dbReference type="HAMAP" id="MF_01148">
    <property type="entry name" value="Lnt"/>
    <property type="match status" value="1"/>
</dbReference>
<dbReference type="PANTHER" id="PTHR38686:SF1">
    <property type="entry name" value="APOLIPOPROTEIN N-ACYLTRANSFERASE"/>
    <property type="match status" value="1"/>
</dbReference>
<dbReference type="InterPro" id="IPR045378">
    <property type="entry name" value="LNT_N"/>
</dbReference>
<evidence type="ECO:0000256" key="10">
    <source>
        <dbReference type="SAM" id="MobiDB-lite"/>
    </source>
</evidence>
<feature type="region of interest" description="Disordered" evidence="10">
    <location>
        <begin position="546"/>
        <end position="573"/>
    </location>
</feature>
<evidence type="ECO:0000256" key="7">
    <source>
        <dbReference type="ARBA" id="ARBA00023136"/>
    </source>
</evidence>
<feature type="transmembrane region" description="Helical" evidence="9">
    <location>
        <begin position="227"/>
        <end position="245"/>
    </location>
</feature>
<dbReference type="EMBL" id="LACI01000381">
    <property type="protein sequence ID" value="KJU86970.1"/>
    <property type="molecule type" value="Genomic_DNA"/>
</dbReference>
<evidence type="ECO:0000256" key="1">
    <source>
        <dbReference type="ARBA" id="ARBA00004651"/>
    </source>
</evidence>